<feature type="domain" description="Exocyst complex component Sec3 C-terminal" evidence="1">
    <location>
        <begin position="3"/>
        <end position="292"/>
    </location>
</feature>
<name>A0A7D9HSN6_PARCT</name>
<dbReference type="Proteomes" id="UP001152795">
    <property type="component" value="Unassembled WGS sequence"/>
</dbReference>
<proteinExistence type="predicted"/>
<reference evidence="2" key="1">
    <citation type="submission" date="2020-04" db="EMBL/GenBank/DDBJ databases">
        <authorList>
            <person name="Alioto T."/>
            <person name="Alioto T."/>
            <person name="Gomez Garrido J."/>
        </authorList>
    </citation>
    <scope>NUCLEOTIDE SEQUENCE</scope>
    <source>
        <strain evidence="2">A484AB</strain>
    </source>
</reference>
<dbReference type="OrthoDB" id="27109at2759"/>
<gene>
    <name evidence="2" type="ORF">PACLA_8A084363</name>
</gene>
<comment type="caution">
    <text evidence="2">The sequence shown here is derived from an EMBL/GenBank/DDBJ whole genome shotgun (WGS) entry which is preliminary data.</text>
</comment>
<sequence>IILADLFSGLDPELQSFIHFGDKLDSFNTMYMLVRIGDYVMAHQASGIHVSFLSHQLAQSLILVKRLFDKFIIALGKQVEETKVPKKSRCGILPFVSKFESFAETAELIFKNSDRRNDLDKSYRYLVGVVFKNIERAAVENQKTPADVIQFENYHHLYGVLSRLKIASLDGERKQAKVQYTEHMNTYATYMFGRPMEKLNTFFDGIEEKLSSGVKAEEIGYQLAFSKQELRKAIKEYPEKEIKKGLEHLYKKVEKHLSEEENLLQVVWRSMQEKFIQQYKYFDELINRCYPGSMITLDFSIDSLLTFFSDIAQSH</sequence>
<dbReference type="GO" id="GO:0005886">
    <property type="term" value="C:plasma membrane"/>
    <property type="evidence" value="ECO:0007669"/>
    <property type="project" value="TreeGrafter"/>
</dbReference>
<evidence type="ECO:0000259" key="1">
    <source>
        <dbReference type="Pfam" id="PF20654"/>
    </source>
</evidence>
<evidence type="ECO:0000313" key="3">
    <source>
        <dbReference type="Proteomes" id="UP001152795"/>
    </source>
</evidence>
<dbReference type="GO" id="GO:0005546">
    <property type="term" value="F:phosphatidylinositol-4,5-bisphosphate binding"/>
    <property type="evidence" value="ECO:0007669"/>
    <property type="project" value="TreeGrafter"/>
</dbReference>
<keyword evidence="3" id="KW-1185">Reference proteome</keyword>
<dbReference type="InterPro" id="IPR048628">
    <property type="entry name" value="Sec3_C"/>
</dbReference>
<accession>A0A7D9HSN6</accession>
<dbReference type="EMBL" id="CACRXK020002087">
    <property type="protein sequence ID" value="CAB3992618.1"/>
    <property type="molecule type" value="Genomic_DNA"/>
</dbReference>
<dbReference type="GO" id="GO:0000145">
    <property type="term" value="C:exocyst"/>
    <property type="evidence" value="ECO:0007669"/>
    <property type="project" value="TreeGrafter"/>
</dbReference>
<dbReference type="GO" id="GO:0006893">
    <property type="term" value="P:Golgi to plasma membrane transport"/>
    <property type="evidence" value="ECO:0007669"/>
    <property type="project" value="TreeGrafter"/>
</dbReference>
<dbReference type="GO" id="GO:0006887">
    <property type="term" value="P:exocytosis"/>
    <property type="evidence" value="ECO:0007669"/>
    <property type="project" value="TreeGrafter"/>
</dbReference>
<organism evidence="2 3">
    <name type="scientific">Paramuricea clavata</name>
    <name type="common">Red gorgonian</name>
    <name type="synonym">Violescent sea-whip</name>
    <dbReference type="NCBI Taxonomy" id="317549"/>
    <lineage>
        <taxon>Eukaryota</taxon>
        <taxon>Metazoa</taxon>
        <taxon>Cnidaria</taxon>
        <taxon>Anthozoa</taxon>
        <taxon>Octocorallia</taxon>
        <taxon>Malacalcyonacea</taxon>
        <taxon>Plexauridae</taxon>
        <taxon>Paramuricea</taxon>
    </lineage>
</organism>
<feature type="non-terminal residue" evidence="2">
    <location>
        <position position="315"/>
    </location>
</feature>
<dbReference type="PANTHER" id="PTHR16092">
    <property type="entry name" value="SEC3/SYNTAXIN-RELATED"/>
    <property type="match status" value="1"/>
</dbReference>
<dbReference type="Pfam" id="PF20654">
    <property type="entry name" value="Sec3_C-term"/>
    <property type="match status" value="1"/>
</dbReference>
<dbReference type="AlphaFoldDB" id="A0A7D9HSN6"/>
<dbReference type="PANTHER" id="PTHR16092:SF14">
    <property type="entry name" value="EXOCYST COMPLEX COMPONENT 1 ISOFORM X1"/>
    <property type="match status" value="1"/>
</dbReference>
<protein>
    <submittedName>
        <fullName evidence="2">Exocyst complex component 1</fullName>
    </submittedName>
</protein>
<evidence type="ECO:0000313" key="2">
    <source>
        <dbReference type="EMBL" id="CAB3992618.1"/>
    </source>
</evidence>